<evidence type="ECO:0000313" key="4">
    <source>
        <dbReference type="EMBL" id="AKQ67624.1"/>
    </source>
</evidence>
<dbReference type="RefSeq" id="WP_002639006.1">
    <property type="nucleotide sequence ID" value="NZ_CP012109.1"/>
</dbReference>
<evidence type="ECO:0000256" key="1">
    <source>
        <dbReference type="SAM" id="MobiDB-lite"/>
    </source>
</evidence>
<keyword evidence="2" id="KW-0812">Transmembrane</keyword>
<dbReference type="KEGG" id="mym:A176_004536"/>
<dbReference type="eggNOG" id="COG2165">
    <property type="taxonomic scope" value="Bacteria"/>
</dbReference>
<dbReference type="AlphaFoldDB" id="A0A0H4WXT8"/>
<accession>A0A0H4WXT8</accession>
<feature type="region of interest" description="Disordered" evidence="1">
    <location>
        <begin position="1"/>
        <end position="20"/>
    </location>
</feature>
<dbReference type="InterPro" id="IPR045584">
    <property type="entry name" value="Pilin-like"/>
</dbReference>
<evidence type="ECO:0000256" key="2">
    <source>
        <dbReference type="SAM" id="Phobius"/>
    </source>
</evidence>
<evidence type="ECO:0000259" key="3">
    <source>
        <dbReference type="Pfam" id="PF08334"/>
    </source>
</evidence>
<evidence type="ECO:0000313" key="5">
    <source>
        <dbReference type="Proteomes" id="UP000009026"/>
    </source>
</evidence>
<feature type="transmembrane region" description="Helical" evidence="2">
    <location>
        <begin position="27"/>
        <end position="46"/>
    </location>
</feature>
<dbReference type="Proteomes" id="UP000009026">
    <property type="component" value="Chromosome"/>
</dbReference>
<name>A0A0H4WXT8_9BACT</name>
<dbReference type="EMBL" id="CP012109">
    <property type="protein sequence ID" value="AKQ67624.1"/>
    <property type="molecule type" value="Genomic_DNA"/>
</dbReference>
<gene>
    <name evidence="4" type="ORF">A176_004536</name>
</gene>
<feature type="domain" description="Type II secretion system protein GspG C-terminal" evidence="3">
    <location>
        <begin position="53"/>
        <end position="139"/>
    </location>
</feature>
<dbReference type="PATRIC" id="fig|1297742.4.peg.4579"/>
<dbReference type="Pfam" id="PF08334">
    <property type="entry name" value="T2SSG"/>
    <property type="match status" value="1"/>
</dbReference>
<dbReference type="InterPro" id="IPR013545">
    <property type="entry name" value="T2SS_protein-GspG_C"/>
</dbReference>
<keyword evidence="2" id="KW-1133">Transmembrane helix</keyword>
<dbReference type="SUPFAM" id="SSF54523">
    <property type="entry name" value="Pili subunits"/>
    <property type="match status" value="1"/>
</dbReference>
<feature type="compositionally biased region" description="Polar residues" evidence="1">
    <location>
        <begin position="8"/>
        <end position="17"/>
    </location>
</feature>
<sequence length="150" mass="16462">MNEHDANASPTPSTTEGTNRRQRLGRFLLVSVFLAATGLAFTLVYVTEDRTLETSQRRARTDIRKLEGMFKSHHRLMGRFPSKEEGFTPLIQARILDRVPEDPWGHPYVYWMNGEAGAVVSYGADGKPGGSGLDADLSSGGVLAAGWDQP</sequence>
<keyword evidence="5" id="KW-1185">Reference proteome</keyword>
<organism evidence="4 5">
    <name type="scientific">Pseudomyxococcus hansupus</name>
    <dbReference type="NCBI Taxonomy" id="1297742"/>
    <lineage>
        <taxon>Bacteria</taxon>
        <taxon>Pseudomonadati</taxon>
        <taxon>Myxococcota</taxon>
        <taxon>Myxococcia</taxon>
        <taxon>Myxococcales</taxon>
        <taxon>Cystobacterineae</taxon>
        <taxon>Myxococcaceae</taxon>
        <taxon>Pseudomyxococcus</taxon>
    </lineage>
</organism>
<protein>
    <submittedName>
        <fullName evidence="4">General secretion pathway protein G</fullName>
    </submittedName>
</protein>
<keyword evidence="2" id="KW-0472">Membrane</keyword>
<dbReference type="Gene3D" id="3.30.700.10">
    <property type="entry name" value="Glycoprotein, Type 4 Pilin"/>
    <property type="match status" value="1"/>
</dbReference>
<reference evidence="4 5" key="1">
    <citation type="journal article" date="2016" name="PLoS ONE">
        <title>Complete Genome Sequence and Comparative Genomics of a Novel Myxobacterium Myxococcus hansupus.</title>
        <authorList>
            <person name="Sharma G."/>
            <person name="Narwani T."/>
            <person name="Subramanian S."/>
        </authorList>
    </citation>
    <scope>NUCLEOTIDE SEQUENCE [LARGE SCALE GENOMIC DNA]</scope>
    <source>
        <strain evidence="5">mixupus</strain>
    </source>
</reference>
<dbReference type="STRING" id="1297742.A176_004536"/>
<proteinExistence type="predicted"/>